<dbReference type="VEuPathDB" id="FungiDB:TREMEDRAFT_56092"/>
<feature type="region of interest" description="Disordered" evidence="1">
    <location>
        <begin position="350"/>
        <end position="369"/>
    </location>
</feature>
<evidence type="ECO:0000313" key="3">
    <source>
        <dbReference type="Proteomes" id="UP000289152"/>
    </source>
</evidence>
<protein>
    <submittedName>
        <fullName evidence="2">Uncharacterized protein</fullName>
    </submittedName>
</protein>
<feature type="compositionally biased region" description="Polar residues" evidence="1">
    <location>
        <begin position="132"/>
        <end position="150"/>
    </location>
</feature>
<proteinExistence type="predicted"/>
<evidence type="ECO:0000256" key="1">
    <source>
        <dbReference type="SAM" id="MobiDB-lite"/>
    </source>
</evidence>
<name>A0A4V1M552_TREME</name>
<reference evidence="2 3" key="1">
    <citation type="submission" date="2016-06" db="EMBL/GenBank/DDBJ databases">
        <title>Evolution of pathogenesis and genome organization in the Tremellales.</title>
        <authorList>
            <person name="Cuomo C."/>
            <person name="Litvintseva A."/>
            <person name="Heitman J."/>
            <person name="Chen Y."/>
            <person name="Sun S."/>
            <person name="Springer D."/>
            <person name="Dromer F."/>
            <person name="Young S."/>
            <person name="Zeng Q."/>
            <person name="Chapman S."/>
            <person name="Gujja S."/>
            <person name="Saif S."/>
            <person name="Birren B."/>
        </authorList>
    </citation>
    <scope>NUCLEOTIDE SEQUENCE [LARGE SCALE GENOMIC DNA]</scope>
    <source>
        <strain evidence="2 3">ATCC 28783</strain>
    </source>
</reference>
<evidence type="ECO:0000313" key="2">
    <source>
        <dbReference type="EMBL" id="RXK42657.1"/>
    </source>
</evidence>
<dbReference type="InParanoid" id="A0A4V1M552"/>
<dbReference type="AlphaFoldDB" id="A0A4V1M552"/>
<feature type="compositionally biased region" description="Low complexity" evidence="1">
    <location>
        <begin position="25"/>
        <end position="39"/>
    </location>
</feature>
<sequence>MTYDTLPVPIPVSPADSDILTFSDSPSWSPASFASSALPITPQTKDEARLAAPPPFSPRRTPGSSHFHYSGAIAGDARYHYNRALEALTKDRPPAQKKEDYSSRFKEELNPFDVYMLNVDRKELERKLKAEGSSQSIANTTKENGFSSGSPVRKQAGSGSASGLGLGSGSDEMLVSVSEMEDGSSMDHSSEMNIQPKLLSWTGARQNEDTMSTYSTTTGESVHSGHQLKSILKNRAEKNGVMEEKKQEVKKSRSPGEFWMSLNQLERIQWAETARIAGQVLPTPQRETLPFFNFFPEPGAPTPPLTLAPRLETVSESTETTEMMEMMDSMEIISEIGRQVMTQGNRPKPWPLVKQAGSQGSVNEAREGRTVSEDMVFTAGLRVQRTRANRPPRCLA</sequence>
<accession>A0A4V1M552</accession>
<keyword evidence="3" id="KW-1185">Reference proteome</keyword>
<feature type="region of interest" description="Disordered" evidence="1">
    <location>
        <begin position="129"/>
        <end position="170"/>
    </location>
</feature>
<feature type="region of interest" description="Disordered" evidence="1">
    <location>
        <begin position="25"/>
        <end position="66"/>
    </location>
</feature>
<comment type="caution">
    <text evidence="2">The sequence shown here is derived from an EMBL/GenBank/DDBJ whole genome shotgun (WGS) entry which is preliminary data.</text>
</comment>
<gene>
    <name evidence="2" type="ORF">M231_00212</name>
</gene>
<dbReference type="Proteomes" id="UP000289152">
    <property type="component" value="Unassembled WGS sequence"/>
</dbReference>
<organism evidence="2 3">
    <name type="scientific">Tremella mesenterica</name>
    <name type="common">Jelly fungus</name>
    <dbReference type="NCBI Taxonomy" id="5217"/>
    <lineage>
        <taxon>Eukaryota</taxon>
        <taxon>Fungi</taxon>
        <taxon>Dikarya</taxon>
        <taxon>Basidiomycota</taxon>
        <taxon>Agaricomycotina</taxon>
        <taxon>Tremellomycetes</taxon>
        <taxon>Tremellales</taxon>
        <taxon>Tremellaceae</taxon>
        <taxon>Tremella</taxon>
    </lineage>
</organism>
<dbReference type="EMBL" id="SDIL01000001">
    <property type="protein sequence ID" value="RXK42657.1"/>
    <property type="molecule type" value="Genomic_DNA"/>
</dbReference>